<dbReference type="RefSeq" id="WP_042494481.1">
    <property type="nucleotide sequence ID" value="NZ_BJDT01000013.1"/>
</dbReference>
<feature type="domain" description="Helix-hairpin-helix DNA-binding motif class 1" evidence="2">
    <location>
        <begin position="204"/>
        <end position="223"/>
    </location>
</feature>
<evidence type="ECO:0000313" key="4">
    <source>
        <dbReference type="Proteomes" id="UP001596158"/>
    </source>
</evidence>
<dbReference type="InterPro" id="IPR004509">
    <property type="entry name" value="Competence_ComEA_HhH"/>
</dbReference>
<gene>
    <name evidence="3" type="ORF">ACFQGR_00080</name>
</gene>
<comment type="caution">
    <text evidence="3">The sequence shown here is derived from an EMBL/GenBank/DDBJ whole genome shotgun (WGS) entry which is preliminary data.</text>
</comment>
<organism evidence="3 4">
    <name type="scientific">Weissella sagaensis</name>
    <dbReference type="NCBI Taxonomy" id="2559928"/>
    <lineage>
        <taxon>Bacteria</taxon>
        <taxon>Bacillati</taxon>
        <taxon>Bacillota</taxon>
        <taxon>Bacilli</taxon>
        <taxon>Lactobacillales</taxon>
        <taxon>Lactobacillaceae</taxon>
        <taxon>Weissella</taxon>
    </lineage>
</organism>
<dbReference type="EMBL" id="JBHSSG010000002">
    <property type="protein sequence ID" value="MFC6177820.1"/>
    <property type="molecule type" value="Genomic_DNA"/>
</dbReference>
<dbReference type="Pfam" id="PF10531">
    <property type="entry name" value="SLBB"/>
    <property type="match status" value="1"/>
</dbReference>
<reference evidence="4" key="1">
    <citation type="journal article" date="2019" name="Int. J. Syst. Evol. Microbiol.">
        <title>The Global Catalogue of Microorganisms (GCM) 10K type strain sequencing project: providing services to taxonomists for standard genome sequencing and annotation.</title>
        <authorList>
            <consortium name="The Broad Institute Genomics Platform"/>
            <consortium name="The Broad Institute Genome Sequencing Center for Infectious Disease"/>
            <person name="Wu L."/>
            <person name="Ma J."/>
        </authorList>
    </citation>
    <scope>NUCLEOTIDE SEQUENCE [LARGE SCALE GENOMIC DNA]</scope>
    <source>
        <strain evidence="4">CCM 8924</strain>
    </source>
</reference>
<sequence>MIQIKAIYYRYRNQIWFSLCLVLCGIGLLIWWQMAQSTTTESNNIATITANQKDDMQHRTANEHTTIKKTTQRVVIDIKGGVHRPGVYYFTHAPIVADALSKAGGMLPTVNSMRINLAAVLTNGQVLYIPIGDEQQPVEYPLPGNNVQPKEQVSTVANIDGNEGKLNLNTADITDLQNLPGIGEKRAQDIINEREKVGGFKHVTDLQEVSGIGEKTFAKLEPLVTV</sequence>
<dbReference type="Proteomes" id="UP001596158">
    <property type="component" value="Unassembled WGS sequence"/>
</dbReference>
<evidence type="ECO:0000313" key="3">
    <source>
        <dbReference type="EMBL" id="MFC6177820.1"/>
    </source>
</evidence>
<keyword evidence="1" id="KW-0812">Transmembrane</keyword>
<proteinExistence type="predicted"/>
<dbReference type="PANTHER" id="PTHR21180">
    <property type="entry name" value="ENDONUCLEASE/EXONUCLEASE/PHOSPHATASE FAMILY DOMAIN-CONTAINING PROTEIN 1"/>
    <property type="match status" value="1"/>
</dbReference>
<keyword evidence="1" id="KW-1133">Transmembrane helix</keyword>
<keyword evidence="1" id="KW-0472">Membrane</keyword>
<dbReference type="NCBIfam" id="TIGR00426">
    <property type="entry name" value="competence protein ComEA helix-hairpin-helix repeat region"/>
    <property type="match status" value="1"/>
</dbReference>
<dbReference type="SMART" id="SM00278">
    <property type="entry name" value="HhH1"/>
    <property type="match status" value="2"/>
</dbReference>
<protein>
    <submittedName>
        <fullName evidence="3">Helix-hairpin-helix domain-containing protein</fullName>
    </submittedName>
</protein>
<dbReference type="PANTHER" id="PTHR21180:SF32">
    <property type="entry name" value="ENDONUCLEASE_EXONUCLEASE_PHOSPHATASE FAMILY DOMAIN-CONTAINING PROTEIN 1"/>
    <property type="match status" value="1"/>
</dbReference>
<evidence type="ECO:0000259" key="2">
    <source>
        <dbReference type="SMART" id="SM00278"/>
    </source>
</evidence>
<dbReference type="SUPFAM" id="SSF47781">
    <property type="entry name" value="RuvA domain 2-like"/>
    <property type="match status" value="1"/>
</dbReference>
<feature type="domain" description="Helix-hairpin-helix DNA-binding motif class 1" evidence="2">
    <location>
        <begin position="174"/>
        <end position="193"/>
    </location>
</feature>
<keyword evidence="4" id="KW-1185">Reference proteome</keyword>
<dbReference type="InterPro" id="IPR003583">
    <property type="entry name" value="Hlx-hairpin-Hlx_DNA-bd_motif"/>
</dbReference>
<feature type="transmembrane region" description="Helical" evidence="1">
    <location>
        <begin position="15"/>
        <end position="34"/>
    </location>
</feature>
<evidence type="ECO:0000256" key="1">
    <source>
        <dbReference type="SAM" id="Phobius"/>
    </source>
</evidence>
<dbReference type="Gene3D" id="1.10.150.320">
    <property type="entry name" value="Photosystem II 12 kDa extrinsic protein"/>
    <property type="match status" value="1"/>
</dbReference>
<dbReference type="Pfam" id="PF12836">
    <property type="entry name" value="HHH_3"/>
    <property type="match status" value="1"/>
</dbReference>
<dbReference type="InterPro" id="IPR019554">
    <property type="entry name" value="Soluble_ligand-bd"/>
</dbReference>
<accession>A0ABW1RQX0</accession>
<name>A0ABW1RQX0_9LACO</name>
<dbReference type="InterPro" id="IPR051675">
    <property type="entry name" value="Endo/Exo/Phosphatase_dom_1"/>
</dbReference>
<dbReference type="InterPro" id="IPR010994">
    <property type="entry name" value="RuvA_2-like"/>
</dbReference>